<evidence type="ECO:0000313" key="2">
    <source>
        <dbReference type="Proteomes" id="UP000887159"/>
    </source>
</evidence>
<gene>
    <name evidence="1" type="ORF">TNCV_4538651</name>
</gene>
<protein>
    <submittedName>
        <fullName evidence="1">Uncharacterized protein</fullName>
    </submittedName>
</protein>
<reference evidence="1" key="1">
    <citation type="submission" date="2020-08" db="EMBL/GenBank/DDBJ databases">
        <title>Multicomponent nature underlies the extraordinary mechanical properties of spider dragline silk.</title>
        <authorList>
            <person name="Kono N."/>
            <person name="Nakamura H."/>
            <person name="Mori M."/>
            <person name="Yoshida Y."/>
            <person name="Ohtoshi R."/>
            <person name="Malay A.D."/>
            <person name="Moran D.A.P."/>
            <person name="Tomita M."/>
            <person name="Numata K."/>
            <person name="Arakawa K."/>
        </authorList>
    </citation>
    <scope>NUCLEOTIDE SEQUENCE</scope>
</reference>
<comment type="caution">
    <text evidence="1">The sequence shown here is derived from an EMBL/GenBank/DDBJ whole genome shotgun (WGS) entry which is preliminary data.</text>
</comment>
<evidence type="ECO:0000313" key="1">
    <source>
        <dbReference type="EMBL" id="GFY33531.1"/>
    </source>
</evidence>
<accession>A0A8X6WG33</accession>
<keyword evidence="2" id="KW-1185">Reference proteome</keyword>
<dbReference type="Proteomes" id="UP000887159">
    <property type="component" value="Unassembled WGS sequence"/>
</dbReference>
<organism evidence="1 2">
    <name type="scientific">Trichonephila clavipes</name>
    <name type="common">Golden silk orbweaver</name>
    <name type="synonym">Nephila clavipes</name>
    <dbReference type="NCBI Taxonomy" id="2585209"/>
    <lineage>
        <taxon>Eukaryota</taxon>
        <taxon>Metazoa</taxon>
        <taxon>Ecdysozoa</taxon>
        <taxon>Arthropoda</taxon>
        <taxon>Chelicerata</taxon>
        <taxon>Arachnida</taxon>
        <taxon>Araneae</taxon>
        <taxon>Araneomorphae</taxon>
        <taxon>Entelegynae</taxon>
        <taxon>Araneoidea</taxon>
        <taxon>Nephilidae</taxon>
        <taxon>Trichonephila</taxon>
    </lineage>
</organism>
<sequence length="68" mass="7436">MCTNYSSEPASPAHILERLGLTKQDLADHPLLVLDFFESVRSLGPGVALLANGGVQQQQHNLKRPEIL</sequence>
<proteinExistence type="predicted"/>
<dbReference type="EMBL" id="BMAU01021412">
    <property type="protein sequence ID" value="GFY33531.1"/>
    <property type="molecule type" value="Genomic_DNA"/>
</dbReference>
<dbReference type="AlphaFoldDB" id="A0A8X6WG33"/>
<name>A0A8X6WG33_TRICX</name>